<protein>
    <recommendedName>
        <fullName evidence="3">Class I SAM-dependent methyltransferase</fullName>
    </recommendedName>
</protein>
<dbReference type="OrthoDB" id="9783678at2"/>
<evidence type="ECO:0008006" key="3">
    <source>
        <dbReference type="Google" id="ProtNLM"/>
    </source>
</evidence>
<dbReference type="AlphaFoldDB" id="A0A5A8F1X6"/>
<evidence type="ECO:0000313" key="1">
    <source>
        <dbReference type="EMBL" id="KAA0256876.1"/>
    </source>
</evidence>
<evidence type="ECO:0000313" key="2">
    <source>
        <dbReference type="Proteomes" id="UP000322876"/>
    </source>
</evidence>
<comment type="caution">
    <text evidence="1">The sequence shown here is derived from an EMBL/GenBank/DDBJ whole genome shotgun (WGS) entry which is preliminary data.</text>
</comment>
<proteinExistence type="predicted"/>
<dbReference type="Proteomes" id="UP000322876">
    <property type="component" value="Unassembled WGS sequence"/>
</dbReference>
<accession>A0A5A8F1X6</accession>
<sequence length="227" mass="26589">MNFTQIEEDYLTFLKLFDGLDIEAGYGLTACDISFNDYITAKHLADKKSFKRIYVVSKDKMQNYKNTIPVRYEVNLAYTLSKVRVDYLMSLCGTFNFQPLYDVIYAINLSMNVGGKFLFVVYPQVYGKNGKNALEILSAGSEIPVYEKLKRWYSSLKNGLNNIFINLKEDELIQDISMDELKKFFALKNFKPFLFKSDNEFTKFFKLLDRIDTEFYFVWKVITGMKI</sequence>
<dbReference type="RefSeq" id="WP_149267455.1">
    <property type="nucleotide sequence ID" value="NZ_VFJB01000010.1"/>
</dbReference>
<organism evidence="1 2">
    <name type="scientific">Deferribacter autotrophicus</name>
    <dbReference type="NCBI Taxonomy" id="500465"/>
    <lineage>
        <taxon>Bacteria</taxon>
        <taxon>Pseudomonadati</taxon>
        <taxon>Deferribacterota</taxon>
        <taxon>Deferribacteres</taxon>
        <taxon>Deferribacterales</taxon>
        <taxon>Deferribacteraceae</taxon>
        <taxon>Deferribacter</taxon>
    </lineage>
</organism>
<keyword evidence="2" id="KW-1185">Reference proteome</keyword>
<dbReference type="EMBL" id="VFJB01000010">
    <property type="protein sequence ID" value="KAA0256876.1"/>
    <property type="molecule type" value="Genomic_DNA"/>
</dbReference>
<gene>
    <name evidence="1" type="ORF">FHQ18_12180</name>
</gene>
<name>A0A5A8F1X6_9BACT</name>
<reference evidence="1 2" key="1">
    <citation type="submission" date="2019-06" db="EMBL/GenBank/DDBJ databases">
        <title>Genomic insights into carbon and energy metabolism of Deferribacter autotrophicus revealed new metabolic traits in the phylum Deferribacteres.</title>
        <authorList>
            <person name="Slobodkin A.I."/>
            <person name="Slobodkina G.B."/>
            <person name="Allioux M."/>
            <person name="Alain K."/>
            <person name="Jebbar M."/>
            <person name="Shadrin V."/>
            <person name="Kublanov I.V."/>
            <person name="Toshchakov S.V."/>
            <person name="Bonch-Osmolovskaya E.A."/>
        </authorList>
    </citation>
    <scope>NUCLEOTIDE SEQUENCE [LARGE SCALE GENOMIC DNA]</scope>
    <source>
        <strain evidence="1 2">SL50</strain>
    </source>
</reference>